<dbReference type="RefSeq" id="WP_352063189.1">
    <property type="nucleotide sequence ID" value="NZ_JBEPAZ010000005.1"/>
</dbReference>
<sequence>MTAATAIMASWVTSRGSLRAAREQADAAARAQRRSWLAQSRRDSYIEVVNRAHDMGALYRELPLVLAMPAGAEKAAAVEEHAKQLREAYGPFTRACDVMVVDAGNSVAEAVQRVFDHSRSIYMCLLDATASGDAQSVYAEAIHQYWQFLHELVWEMHREGN</sequence>
<proteinExistence type="predicted"/>
<name>A0ABV1U3C2_9ACTN</name>
<keyword evidence="2" id="KW-1185">Reference proteome</keyword>
<protein>
    <submittedName>
        <fullName evidence="1">Uncharacterized protein</fullName>
    </submittedName>
</protein>
<gene>
    <name evidence="1" type="ORF">ABT272_08635</name>
</gene>
<reference evidence="1 2" key="1">
    <citation type="submission" date="2024-06" db="EMBL/GenBank/DDBJ databases">
        <title>The Natural Products Discovery Center: Release of the First 8490 Sequenced Strains for Exploring Actinobacteria Biosynthetic Diversity.</title>
        <authorList>
            <person name="Kalkreuter E."/>
            <person name="Kautsar S.A."/>
            <person name="Yang D."/>
            <person name="Bader C.D."/>
            <person name="Teijaro C.N."/>
            <person name="Fluegel L."/>
            <person name="Davis C.M."/>
            <person name="Simpson J.R."/>
            <person name="Lauterbach L."/>
            <person name="Steele A.D."/>
            <person name="Gui C."/>
            <person name="Meng S."/>
            <person name="Li G."/>
            <person name="Viehrig K."/>
            <person name="Ye F."/>
            <person name="Su P."/>
            <person name="Kiefer A.F."/>
            <person name="Nichols A."/>
            <person name="Cepeda A.J."/>
            <person name="Yan W."/>
            <person name="Fan B."/>
            <person name="Jiang Y."/>
            <person name="Adhikari A."/>
            <person name="Zheng C.-J."/>
            <person name="Schuster L."/>
            <person name="Cowan T.M."/>
            <person name="Smanski M.J."/>
            <person name="Chevrette M.G."/>
            <person name="De Carvalho L.P.S."/>
            <person name="Shen B."/>
        </authorList>
    </citation>
    <scope>NUCLEOTIDE SEQUENCE [LARGE SCALE GENOMIC DNA]</scope>
    <source>
        <strain evidence="1 2">NPDC001166</strain>
    </source>
</reference>
<accession>A0ABV1U3C2</accession>
<evidence type="ECO:0000313" key="2">
    <source>
        <dbReference type="Proteomes" id="UP001470023"/>
    </source>
</evidence>
<evidence type="ECO:0000313" key="1">
    <source>
        <dbReference type="EMBL" id="MER6427800.1"/>
    </source>
</evidence>
<organism evidence="1 2">
    <name type="scientific">Streptomyces sp. 900105245</name>
    <dbReference type="NCBI Taxonomy" id="3154379"/>
    <lineage>
        <taxon>Bacteria</taxon>
        <taxon>Bacillati</taxon>
        <taxon>Actinomycetota</taxon>
        <taxon>Actinomycetes</taxon>
        <taxon>Kitasatosporales</taxon>
        <taxon>Streptomycetaceae</taxon>
        <taxon>Streptomyces</taxon>
    </lineage>
</organism>
<dbReference type="EMBL" id="JBEPAZ010000005">
    <property type="protein sequence ID" value="MER6427800.1"/>
    <property type="molecule type" value="Genomic_DNA"/>
</dbReference>
<dbReference type="Proteomes" id="UP001470023">
    <property type="component" value="Unassembled WGS sequence"/>
</dbReference>
<comment type="caution">
    <text evidence="1">The sequence shown here is derived from an EMBL/GenBank/DDBJ whole genome shotgun (WGS) entry which is preliminary data.</text>
</comment>